<evidence type="ECO:0000256" key="3">
    <source>
        <dbReference type="SAM" id="MobiDB-lite"/>
    </source>
</evidence>
<dbReference type="Gene3D" id="3.40.50.300">
    <property type="entry name" value="P-loop containing nucleotide triphosphate hydrolases"/>
    <property type="match status" value="1"/>
</dbReference>
<dbReference type="InterPro" id="IPR050100">
    <property type="entry name" value="TRAFAC_GTPase_members"/>
</dbReference>
<dbReference type="Proteomes" id="UP000095280">
    <property type="component" value="Unplaced"/>
</dbReference>
<dbReference type="InterPro" id="IPR054696">
    <property type="entry name" value="GTP-eEF1A_C"/>
</dbReference>
<accession>A0A1I8FNM9</accession>
<dbReference type="GO" id="GO:0005525">
    <property type="term" value="F:GTP binding"/>
    <property type="evidence" value="ECO:0007669"/>
    <property type="project" value="UniProtKB-KW"/>
</dbReference>
<feature type="compositionally biased region" description="Low complexity" evidence="3">
    <location>
        <begin position="159"/>
        <end position="181"/>
    </location>
</feature>
<organism evidence="5 6">
    <name type="scientific">Macrostomum lignano</name>
    <dbReference type="NCBI Taxonomy" id="282301"/>
    <lineage>
        <taxon>Eukaryota</taxon>
        <taxon>Metazoa</taxon>
        <taxon>Spiralia</taxon>
        <taxon>Lophotrochozoa</taxon>
        <taxon>Platyhelminthes</taxon>
        <taxon>Rhabditophora</taxon>
        <taxon>Macrostomorpha</taxon>
        <taxon>Macrostomida</taxon>
        <taxon>Macrostomidae</taxon>
        <taxon>Macrostomum</taxon>
    </lineage>
</organism>
<name>A0A1I8FNM9_9PLAT</name>
<proteinExistence type="predicted"/>
<feature type="domain" description="GTP-eEF1A C-terminal" evidence="4">
    <location>
        <begin position="419"/>
        <end position="512"/>
    </location>
</feature>
<dbReference type="AlphaFoldDB" id="A0A1I8FNM9"/>
<keyword evidence="2" id="KW-0342">GTP-binding</keyword>
<sequence length="540" mass="60121">PLPSPASSCPRRRVEKYRFKRRRRLRRRRIVRPLVRRRAGLRRVAATANAYLFVRDKDTGGRITQPPLPDVKRSHPQSAAGATNGGAFTVLRLDGAQRQSWFCRRRSRLAIRPLRLRLGYSRLNSSSSSRPLVAPATPSSASPAPLEKNGADPDSAGGAIRPKLPAASAAAAAEPTKRSAAQGRQAQLPIRLGPRRKRRGGANAASQMDVARSQLKHASPAKAKFESGFDQGGQTREHALLARGLGIGQLVPSTRWTRPNGPRLDFAEIRDKLGVYLKSVGLSRTALAIVPCLAWRGPISISPCQLNCVPGPTLVDLIDRLTPPARSVDKPLRFYISEVSTGVGRRRRLRRGGLLSATHCRATRLQRSGCFRGFWFGHLCRRFRHYQRFRGWRRSGSLRPGSVLSSVTTPCPCTNRLRAKLLLLNVSQPGYQAIFHQQAVSVPVTIIRLLAQINKSTGQLERRHPRYILSNCCAEVELQLDRPLCLDVYTNSRELGKFMLRDRGVTVAAGTVVLCGQPIRVNQICDLHVYCYFVYFLHRY</sequence>
<dbReference type="InterPro" id="IPR009001">
    <property type="entry name" value="Transl_elong_EF1A/Init_IF2_C"/>
</dbReference>
<protein>
    <submittedName>
        <fullName evidence="6">GTP_EFTU_D3 domain-containing protein</fullName>
    </submittedName>
</protein>
<keyword evidence="5" id="KW-1185">Reference proteome</keyword>
<dbReference type="InterPro" id="IPR027417">
    <property type="entry name" value="P-loop_NTPase"/>
</dbReference>
<keyword evidence="1" id="KW-0547">Nucleotide-binding</keyword>
<dbReference type="PANTHER" id="PTHR23115">
    <property type="entry name" value="TRANSLATION FACTOR"/>
    <property type="match status" value="1"/>
</dbReference>
<feature type="region of interest" description="Disordered" evidence="3">
    <location>
        <begin position="124"/>
        <end position="211"/>
    </location>
</feature>
<evidence type="ECO:0000313" key="6">
    <source>
        <dbReference type="WBParaSite" id="maker-unitig_42392-snap-gene-0.2-mRNA-1"/>
    </source>
</evidence>
<evidence type="ECO:0000313" key="5">
    <source>
        <dbReference type="Proteomes" id="UP000095280"/>
    </source>
</evidence>
<reference evidence="6" key="1">
    <citation type="submission" date="2016-11" db="UniProtKB">
        <authorList>
            <consortium name="WormBaseParasite"/>
        </authorList>
    </citation>
    <scope>IDENTIFICATION</scope>
</reference>
<evidence type="ECO:0000256" key="2">
    <source>
        <dbReference type="ARBA" id="ARBA00023134"/>
    </source>
</evidence>
<feature type="region of interest" description="Disordered" evidence="3">
    <location>
        <begin position="62"/>
        <end position="83"/>
    </location>
</feature>
<evidence type="ECO:0000256" key="1">
    <source>
        <dbReference type="ARBA" id="ARBA00022741"/>
    </source>
</evidence>
<dbReference type="SUPFAM" id="SSF50465">
    <property type="entry name" value="EF-Tu/eEF-1alpha/eIF2-gamma C-terminal domain"/>
    <property type="match status" value="1"/>
</dbReference>
<dbReference type="Gene3D" id="2.40.30.10">
    <property type="entry name" value="Translation factors"/>
    <property type="match status" value="2"/>
</dbReference>
<evidence type="ECO:0000259" key="4">
    <source>
        <dbReference type="Pfam" id="PF22594"/>
    </source>
</evidence>
<feature type="compositionally biased region" description="Low complexity" evidence="3">
    <location>
        <begin position="124"/>
        <end position="145"/>
    </location>
</feature>
<dbReference type="WBParaSite" id="maker-unitig_42392-snap-gene-0.2-mRNA-1">
    <property type="protein sequence ID" value="maker-unitig_42392-snap-gene-0.2-mRNA-1"/>
    <property type="gene ID" value="maker-unitig_42392-snap-gene-0.2"/>
</dbReference>
<dbReference type="CDD" id="cd04093">
    <property type="entry name" value="HBS1_C_III"/>
    <property type="match status" value="1"/>
</dbReference>
<dbReference type="Pfam" id="PF22594">
    <property type="entry name" value="GTP-eEF1A_C"/>
    <property type="match status" value="1"/>
</dbReference>